<feature type="compositionally biased region" description="Acidic residues" evidence="3">
    <location>
        <begin position="199"/>
        <end position="218"/>
    </location>
</feature>
<comment type="similarity">
    <text evidence="1 2">Belongs to the nucleosome assembly protein (NAP) family.</text>
</comment>
<dbReference type="GO" id="GO:0005634">
    <property type="term" value="C:nucleus"/>
    <property type="evidence" value="ECO:0007669"/>
    <property type="project" value="InterPro"/>
</dbReference>
<dbReference type="GO" id="GO:0006334">
    <property type="term" value="P:nucleosome assembly"/>
    <property type="evidence" value="ECO:0007669"/>
    <property type="project" value="InterPro"/>
</dbReference>
<organism evidence="4 5">
    <name type="scientific">Basidiobolus meristosporus CBS 931.73</name>
    <dbReference type="NCBI Taxonomy" id="1314790"/>
    <lineage>
        <taxon>Eukaryota</taxon>
        <taxon>Fungi</taxon>
        <taxon>Fungi incertae sedis</taxon>
        <taxon>Zoopagomycota</taxon>
        <taxon>Entomophthoromycotina</taxon>
        <taxon>Basidiobolomycetes</taxon>
        <taxon>Basidiobolales</taxon>
        <taxon>Basidiobolaceae</taxon>
        <taxon>Basidiobolus</taxon>
    </lineage>
</organism>
<dbReference type="EMBL" id="MCFE01000387">
    <property type="protein sequence ID" value="ORX90266.1"/>
    <property type="molecule type" value="Genomic_DNA"/>
</dbReference>
<sequence>MSKAINQNGKNASEDPVMEETWAKLLNVEQEMEEVNEKLFKEQGKLTTKYENTKGPVYKKRQELLGQIPNFWTITFKNHPMLQGLLESEDVEVFNHLTDITIDRSTDDCTVYKVILSFSENPYFSNDSLIKEFSHDESGKVIIKNHPILWKDGQDLTQSDGEKKDSFFTWFSEEDPEIGDLIANDLYPNAVKYFQGFDNDEDDEEFDDFGDELDESEDPPAKKQKV</sequence>
<reference evidence="4 5" key="1">
    <citation type="submission" date="2016-07" db="EMBL/GenBank/DDBJ databases">
        <title>Pervasive Adenine N6-methylation of Active Genes in Fungi.</title>
        <authorList>
            <consortium name="DOE Joint Genome Institute"/>
            <person name="Mondo S.J."/>
            <person name="Dannebaum R.O."/>
            <person name="Kuo R.C."/>
            <person name="Labutti K."/>
            <person name="Haridas S."/>
            <person name="Kuo A."/>
            <person name="Salamov A."/>
            <person name="Ahrendt S.R."/>
            <person name="Lipzen A."/>
            <person name="Sullivan W."/>
            <person name="Andreopoulos W.B."/>
            <person name="Clum A."/>
            <person name="Lindquist E."/>
            <person name="Daum C."/>
            <person name="Ramamoorthy G.K."/>
            <person name="Gryganskyi A."/>
            <person name="Culley D."/>
            <person name="Magnuson J.K."/>
            <person name="James T.Y."/>
            <person name="O'Malley M.A."/>
            <person name="Stajich J.E."/>
            <person name="Spatafora J.W."/>
            <person name="Visel A."/>
            <person name="Grigoriev I.V."/>
        </authorList>
    </citation>
    <scope>NUCLEOTIDE SEQUENCE [LARGE SCALE GENOMIC DNA]</scope>
    <source>
        <strain evidence="4 5">CBS 931.73</strain>
    </source>
</reference>
<proteinExistence type="inferred from homology"/>
<evidence type="ECO:0000256" key="1">
    <source>
        <dbReference type="ARBA" id="ARBA00009947"/>
    </source>
</evidence>
<dbReference type="FunCoup" id="A0A1Y1XXQ6">
    <property type="interactions" value="166"/>
</dbReference>
<comment type="caution">
    <text evidence="4">The sequence shown here is derived from an EMBL/GenBank/DDBJ whole genome shotgun (WGS) entry which is preliminary data.</text>
</comment>
<dbReference type="OrthoDB" id="19419at2759"/>
<feature type="region of interest" description="Disordered" evidence="3">
    <location>
        <begin position="199"/>
        <end position="226"/>
    </location>
</feature>
<dbReference type="InParanoid" id="A0A1Y1XXQ6"/>
<dbReference type="Gene3D" id="1.20.5.1500">
    <property type="match status" value="1"/>
</dbReference>
<dbReference type="AlphaFoldDB" id="A0A1Y1XXQ6"/>
<dbReference type="InterPro" id="IPR037231">
    <property type="entry name" value="NAP-like_sf"/>
</dbReference>
<dbReference type="PANTHER" id="PTHR11875">
    <property type="entry name" value="TESTIS-SPECIFIC Y-ENCODED PROTEIN"/>
    <property type="match status" value="1"/>
</dbReference>
<dbReference type="Proteomes" id="UP000193498">
    <property type="component" value="Unassembled WGS sequence"/>
</dbReference>
<evidence type="ECO:0008006" key="6">
    <source>
        <dbReference type="Google" id="ProtNLM"/>
    </source>
</evidence>
<keyword evidence="5" id="KW-1185">Reference proteome</keyword>
<evidence type="ECO:0000313" key="4">
    <source>
        <dbReference type="EMBL" id="ORX90266.1"/>
    </source>
</evidence>
<evidence type="ECO:0000313" key="5">
    <source>
        <dbReference type="Proteomes" id="UP000193498"/>
    </source>
</evidence>
<protein>
    <recommendedName>
        <fullName evidence="6">NAP-domain-containing protein</fullName>
    </recommendedName>
</protein>
<name>A0A1Y1XXQ6_9FUNG</name>
<evidence type="ECO:0000256" key="3">
    <source>
        <dbReference type="SAM" id="MobiDB-lite"/>
    </source>
</evidence>
<dbReference type="Pfam" id="PF00956">
    <property type="entry name" value="NAP"/>
    <property type="match status" value="1"/>
</dbReference>
<accession>A0A1Y1XXQ6</accession>
<dbReference type="Gene3D" id="3.30.1120.90">
    <property type="entry name" value="Nucleosome assembly protein"/>
    <property type="match status" value="1"/>
</dbReference>
<gene>
    <name evidence="4" type="ORF">K493DRAFT_318072</name>
</gene>
<evidence type="ECO:0000256" key="2">
    <source>
        <dbReference type="RuleBase" id="RU003876"/>
    </source>
</evidence>
<dbReference type="STRING" id="1314790.A0A1Y1XXQ6"/>
<dbReference type="InterPro" id="IPR002164">
    <property type="entry name" value="NAP_family"/>
</dbReference>
<dbReference type="SUPFAM" id="SSF143113">
    <property type="entry name" value="NAP-like"/>
    <property type="match status" value="1"/>
</dbReference>